<evidence type="ECO:0000313" key="2">
    <source>
        <dbReference type="Proteomes" id="UP001374803"/>
    </source>
</evidence>
<reference evidence="1" key="1">
    <citation type="submission" date="2021-12" db="EMBL/GenBank/DDBJ databases">
        <title>Discovery of the Pendulisporaceae a myxobacterial family with distinct sporulation behavior and unique specialized metabolism.</title>
        <authorList>
            <person name="Garcia R."/>
            <person name="Popoff A."/>
            <person name="Bader C.D."/>
            <person name="Loehr J."/>
            <person name="Walesch S."/>
            <person name="Walt C."/>
            <person name="Boldt J."/>
            <person name="Bunk B."/>
            <person name="Haeckl F.J.F.P.J."/>
            <person name="Gunesch A.P."/>
            <person name="Birkelbach J."/>
            <person name="Nuebel U."/>
            <person name="Pietschmann T."/>
            <person name="Bach T."/>
            <person name="Mueller R."/>
        </authorList>
    </citation>
    <scope>NUCLEOTIDE SEQUENCE</scope>
    <source>
        <strain evidence="1">MSr11367</strain>
    </source>
</reference>
<organism evidence="1 2">
    <name type="scientific">Pendulispora rubella</name>
    <dbReference type="NCBI Taxonomy" id="2741070"/>
    <lineage>
        <taxon>Bacteria</taxon>
        <taxon>Pseudomonadati</taxon>
        <taxon>Myxococcota</taxon>
        <taxon>Myxococcia</taxon>
        <taxon>Myxococcales</taxon>
        <taxon>Sorangiineae</taxon>
        <taxon>Pendulisporaceae</taxon>
        <taxon>Pendulispora</taxon>
    </lineage>
</organism>
<sequence>MSPRSLVTASVIAFTAAVGWLGRPESAVAADPLAEYDVVYSVLLSPRCRNCHPAGNAPLQTDEGIPHAQNISRRSESNGLSCSTCHRETNGRLPHTPPGAPHWDLPPIATPMVFEGRTPRQLCEQLKDPVQTNGKDLEALAEHIAADPLVAWGWSPGPGRTLPPASHERTTEAIRAWVAGGAPCP</sequence>
<dbReference type="EMBL" id="CP089983">
    <property type="protein sequence ID" value="WXB02971.1"/>
    <property type="molecule type" value="Genomic_DNA"/>
</dbReference>
<accession>A0ABZ2KZH8</accession>
<dbReference type="SUPFAM" id="SSF48695">
    <property type="entry name" value="Multiheme cytochromes"/>
    <property type="match status" value="1"/>
</dbReference>
<evidence type="ECO:0008006" key="3">
    <source>
        <dbReference type="Google" id="ProtNLM"/>
    </source>
</evidence>
<keyword evidence="2" id="KW-1185">Reference proteome</keyword>
<gene>
    <name evidence="1" type="ORF">LVJ94_39445</name>
</gene>
<name>A0ABZ2KZH8_9BACT</name>
<dbReference type="Proteomes" id="UP001374803">
    <property type="component" value="Chromosome"/>
</dbReference>
<evidence type="ECO:0000313" key="1">
    <source>
        <dbReference type="EMBL" id="WXB02971.1"/>
    </source>
</evidence>
<protein>
    <recommendedName>
        <fullName evidence="3">Isoquinoline 1-oxidoreductase subunit</fullName>
    </recommendedName>
</protein>
<proteinExistence type="predicted"/>
<dbReference type="InterPro" id="IPR036280">
    <property type="entry name" value="Multihaem_cyt_sf"/>
</dbReference>
<dbReference type="RefSeq" id="WP_394832597.1">
    <property type="nucleotide sequence ID" value="NZ_CP089929.1"/>
</dbReference>